<evidence type="ECO:0008006" key="4">
    <source>
        <dbReference type="Google" id="ProtNLM"/>
    </source>
</evidence>
<dbReference type="AlphaFoldDB" id="A0A2H0WMX6"/>
<evidence type="ECO:0000256" key="1">
    <source>
        <dbReference type="SAM" id="Coils"/>
    </source>
</evidence>
<sequence>MKAKISVLIFTVVFLLSMVQLVIAHNLATSGEEVRLLETQISLLEKENNKLSAEINQMASLARIAGEAEKLGLTKATHVLRLTPEIPVAMNR</sequence>
<dbReference type="Proteomes" id="UP000230033">
    <property type="component" value="Unassembled WGS sequence"/>
</dbReference>
<evidence type="ECO:0000313" key="3">
    <source>
        <dbReference type="Proteomes" id="UP000230033"/>
    </source>
</evidence>
<dbReference type="EMBL" id="PEZJ01000016">
    <property type="protein sequence ID" value="PIS13994.1"/>
    <property type="molecule type" value="Genomic_DNA"/>
</dbReference>
<protein>
    <recommendedName>
        <fullName evidence="4">Cell division protein FtsL</fullName>
    </recommendedName>
</protein>
<accession>A0A2H0WMX6</accession>
<keyword evidence="1" id="KW-0175">Coiled coil</keyword>
<feature type="coiled-coil region" evidence="1">
    <location>
        <begin position="27"/>
        <end position="61"/>
    </location>
</feature>
<reference evidence="3" key="1">
    <citation type="submission" date="2017-09" db="EMBL/GenBank/DDBJ databases">
        <title>Depth-based differentiation of microbial function through sediment-hosted aquifers and enrichment of novel symbionts in the deep terrestrial subsurface.</title>
        <authorList>
            <person name="Probst A.J."/>
            <person name="Ladd B."/>
            <person name="Jarett J.K."/>
            <person name="Geller-Mcgrath D.E."/>
            <person name="Sieber C.M.K."/>
            <person name="Emerson J.B."/>
            <person name="Anantharaman K."/>
            <person name="Thomas B.C."/>
            <person name="Malmstrom R."/>
            <person name="Stieglmeier M."/>
            <person name="Klingl A."/>
            <person name="Woyke T."/>
            <person name="Ryan C.M."/>
            <person name="Banfield J.F."/>
        </authorList>
    </citation>
    <scope>NUCLEOTIDE SEQUENCE [LARGE SCALE GENOMIC DNA]</scope>
</reference>
<gene>
    <name evidence="2" type="ORF">COT65_01245</name>
</gene>
<evidence type="ECO:0000313" key="2">
    <source>
        <dbReference type="EMBL" id="PIS13994.1"/>
    </source>
</evidence>
<comment type="caution">
    <text evidence="2">The sequence shown here is derived from an EMBL/GenBank/DDBJ whole genome shotgun (WGS) entry which is preliminary data.</text>
</comment>
<name>A0A2H0WMX6_9BACT</name>
<proteinExistence type="predicted"/>
<organism evidence="2 3">
    <name type="scientific">Candidatus Shapirobacteria bacterium CG09_land_8_20_14_0_10_47_13</name>
    <dbReference type="NCBI Taxonomy" id="1974481"/>
    <lineage>
        <taxon>Bacteria</taxon>
        <taxon>Candidatus Shapironibacteriota</taxon>
    </lineage>
</organism>